<dbReference type="EMBL" id="JABBWG010000051">
    <property type="protein sequence ID" value="KAG1805706.1"/>
    <property type="molecule type" value="Genomic_DNA"/>
</dbReference>
<gene>
    <name evidence="1" type="ORF">BJ212DRAFT_1486264</name>
</gene>
<evidence type="ECO:0000313" key="1">
    <source>
        <dbReference type="EMBL" id="KAG1805706.1"/>
    </source>
</evidence>
<organism evidence="1 2">
    <name type="scientific">Suillus subaureus</name>
    <dbReference type="NCBI Taxonomy" id="48587"/>
    <lineage>
        <taxon>Eukaryota</taxon>
        <taxon>Fungi</taxon>
        <taxon>Dikarya</taxon>
        <taxon>Basidiomycota</taxon>
        <taxon>Agaricomycotina</taxon>
        <taxon>Agaricomycetes</taxon>
        <taxon>Agaricomycetidae</taxon>
        <taxon>Boletales</taxon>
        <taxon>Suillineae</taxon>
        <taxon>Suillaceae</taxon>
        <taxon>Suillus</taxon>
    </lineage>
</organism>
<proteinExistence type="predicted"/>
<evidence type="ECO:0000313" key="2">
    <source>
        <dbReference type="Proteomes" id="UP000807769"/>
    </source>
</evidence>
<dbReference type="GeneID" id="64635119"/>
<reference evidence="1" key="1">
    <citation type="journal article" date="2020" name="New Phytol.">
        <title>Comparative genomics reveals dynamic genome evolution in host specialist ectomycorrhizal fungi.</title>
        <authorList>
            <person name="Lofgren L.A."/>
            <person name="Nguyen N.H."/>
            <person name="Vilgalys R."/>
            <person name="Ruytinx J."/>
            <person name="Liao H.L."/>
            <person name="Branco S."/>
            <person name="Kuo A."/>
            <person name="LaButti K."/>
            <person name="Lipzen A."/>
            <person name="Andreopoulos W."/>
            <person name="Pangilinan J."/>
            <person name="Riley R."/>
            <person name="Hundley H."/>
            <person name="Na H."/>
            <person name="Barry K."/>
            <person name="Grigoriev I.V."/>
            <person name="Stajich J.E."/>
            <person name="Kennedy P.G."/>
        </authorList>
    </citation>
    <scope>NUCLEOTIDE SEQUENCE</scope>
    <source>
        <strain evidence="1">MN1</strain>
    </source>
</reference>
<dbReference type="Proteomes" id="UP000807769">
    <property type="component" value="Unassembled WGS sequence"/>
</dbReference>
<dbReference type="OrthoDB" id="2679164at2759"/>
<accession>A0A9P7DY01</accession>
<comment type="caution">
    <text evidence="1">The sequence shown here is derived from an EMBL/GenBank/DDBJ whole genome shotgun (WGS) entry which is preliminary data.</text>
</comment>
<dbReference type="RefSeq" id="XP_041187404.1">
    <property type="nucleotide sequence ID" value="XM_041341103.1"/>
</dbReference>
<dbReference type="AlphaFoldDB" id="A0A9P7DY01"/>
<name>A0A9P7DY01_9AGAM</name>
<sequence>MEEADWLEDRTRMMAHFWRNIQVHKYCSMQNPVVQKALLAYQVEQCKRWHVAVKTSSGPYDLSLVNERVLKETRERVYWETRDKRDNARDYKAQAEASSQLVLFALDKTLTGSLSARPLAHGTMPATPFAHALAEFLPCGMENMYAATGNDSVDATKLLMTEDTFAPDVAHPLTELKLVLERRKLKALTPYDPDAWEKELFVEV</sequence>
<protein>
    <submittedName>
        <fullName evidence="1">Uncharacterized protein</fullName>
    </submittedName>
</protein>
<keyword evidence="2" id="KW-1185">Reference proteome</keyword>